<proteinExistence type="predicted"/>
<dbReference type="EMBL" id="JARQWQ010000112">
    <property type="protein sequence ID" value="KAK2550341.1"/>
    <property type="molecule type" value="Genomic_DNA"/>
</dbReference>
<evidence type="ECO:0000313" key="1">
    <source>
        <dbReference type="EMBL" id="KAK2550341.1"/>
    </source>
</evidence>
<reference evidence="1" key="1">
    <citation type="journal article" date="2023" name="G3 (Bethesda)">
        <title>Whole genome assembly and annotation of the endangered Caribbean coral Acropora cervicornis.</title>
        <authorList>
            <person name="Selwyn J.D."/>
            <person name="Vollmer S.V."/>
        </authorList>
    </citation>
    <scope>NUCLEOTIDE SEQUENCE</scope>
    <source>
        <strain evidence="1">K2</strain>
    </source>
</reference>
<comment type="caution">
    <text evidence="1">The sequence shown here is derived from an EMBL/GenBank/DDBJ whole genome shotgun (WGS) entry which is preliminary data.</text>
</comment>
<dbReference type="Proteomes" id="UP001249851">
    <property type="component" value="Unassembled WGS sequence"/>
</dbReference>
<reference evidence="1" key="2">
    <citation type="journal article" date="2023" name="Science">
        <title>Genomic signatures of disease resistance in endangered staghorn corals.</title>
        <authorList>
            <person name="Vollmer S.V."/>
            <person name="Selwyn J.D."/>
            <person name="Despard B.A."/>
            <person name="Roesel C.L."/>
        </authorList>
    </citation>
    <scope>NUCLEOTIDE SEQUENCE</scope>
    <source>
        <strain evidence="1">K2</strain>
    </source>
</reference>
<name>A0AAD9PWX7_ACRCE</name>
<protein>
    <submittedName>
        <fullName evidence="1">Uncharacterized protein</fullName>
    </submittedName>
</protein>
<organism evidence="1 2">
    <name type="scientific">Acropora cervicornis</name>
    <name type="common">Staghorn coral</name>
    <dbReference type="NCBI Taxonomy" id="6130"/>
    <lineage>
        <taxon>Eukaryota</taxon>
        <taxon>Metazoa</taxon>
        <taxon>Cnidaria</taxon>
        <taxon>Anthozoa</taxon>
        <taxon>Hexacorallia</taxon>
        <taxon>Scleractinia</taxon>
        <taxon>Astrocoeniina</taxon>
        <taxon>Acroporidae</taxon>
        <taxon>Acropora</taxon>
    </lineage>
</organism>
<dbReference type="AlphaFoldDB" id="A0AAD9PWX7"/>
<keyword evidence="2" id="KW-1185">Reference proteome</keyword>
<evidence type="ECO:0000313" key="2">
    <source>
        <dbReference type="Proteomes" id="UP001249851"/>
    </source>
</evidence>
<sequence length="83" mass="9272">MKLSRGGQAIAKRLCSQISKTTNAVKQLVKEYARSQTSVRSKYPSKVLVEDALDINSSMWLSIDKYIPLKTQKAVEFGLLIVV</sequence>
<gene>
    <name evidence="1" type="ORF">P5673_029041</name>
</gene>
<accession>A0AAD9PWX7</accession>